<sequence>MNLRFIDWIWRVRGSIETGPSRSPAAVFGKLDSLFQEENTAHWIEGDTLTFSKSRQRPQDKMSVFDSGTLRVTEGVLRYDMMSKALLACFLAPLLFFAVGHIGVAMDKWRNPPEVAAAKAEAAKKRSRVKPDDVPMNAVDQMLGAPTPEKKKGGEEMGKRNRKPSMTTAYVFMGIFFALWMIGRILENHLFRSRVRKHLSDEATSTLDLAPSRA</sequence>
<feature type="region of interest" description="Disordered" evidence="1">
    <location>
        <begin position="138"/>
        <end position="161"/>
    </location>
</feature>
<feature type="compositionally biased region" description="Basic and acidic residues" evidence="1">
    <location>
        <begin position="148"/>
        <end position="159"/>
    </location>
</feature>
<dbReference type="Proteomes" id="UP001361239">
    <property type="component" value="Unassembled WGS sequence"/>
</dbReference>
<dbReference type="RefSeq" id="WP_339586187.1">
    <property type="nucleotide sequence ID" value="NZ_JBBHJZ010000001.1"/>
</dbReference>
<feature type="transmembrane region" description="Helical" evidence="2">
    <location>
        <begin position="85"/>
        <end position="104"/>
    </location>
</feature>
<proteinExistence type="predicted"/>
<keyword evidence="4" id="KW-1185">Reference proteome</keyword>
<keyword evidence="2" id="KW-1133">Transmembrane helix</keyword>
<evidence type="ECO:0000256" key="2">
    <source>
        <dbReference type="SAM" id="Phobius"/>
    </source>
</evidence>
<comment type="caution">
    <text evidence="3">The sequence shown here is derived from an EMBL/GenBank/DDBJ whole genome shotgun (WGS) entry which is preliminary data.</text>
</comment>
<feature type="transmembrane region" description="Helical" evidence="2">
    <location>
        <begin position="167"/>
        <end position="186"/>
    </location>
</feature>
<keyword evidence="2" id="KW-0812">Transmembrane</keyword>
<organism evidence="3 4">
    <name type="scientific">Novosphingobium anseongense</name>
    <dbReference type="NCBI Taxonomy" id="3133436"/>
    <lineage>
        <taxon>Bacteria</taxon>
        <taxon>Pseudomonadati</taxon>
        <taxon>Pseudomonadota</taxon>
        <taxon>Alphaproteobacteria</taxon>
        <taxon>Sphingomonadales</taxon>
        <taxon>Sphingomonadaceae</taxon>
        <taxon>Novosphingobium</taxon>
    </lineage>
</organism>
<protein>
    <submittedName>
        <fullName evidence="3">Uncharacterized protein</fullName>
    </submittedName>
</protein>
<reference evidence="3 4" key="1">
    <citation type="submission" date="2024-03" db="EMBL/GenBank/DDBJ databases">
        <authorList>
            <person name="Jo J.-H."/>
        </authorList>
    </citation>
    <scope>NUCLEOTIDE SEQUENCE [LARGE SCALE GENOMIC DNA]</scope>
    <source>
        <strain evidence="3 4">PS1R-30</strain>
    </source>
</reference>
<keyword evidence="2" id="KW-0472">Membrane</keyword>
<gene>
    <name evidence="3" type="ORF">WG901_06470</name>
</gene>
<accession>A0ABU8RT48</accession>
<evidence type="ECO:0000313" key="4">
    <source>
        <dbReference type="Proteomes" id="UP001361239"/>
    </source>
</evidence>
<dbReference type="EMBL" id="JBBHJZ010000001">
    <property type="protein sequence ID" value="MEJ5976270.1"/>
    <property type="molecule type" value="Genomic_DNA"/>
</dbReference>
<name>A0ABU8RT48_9SPHN</name>
<evidence type="ECO:0000256" key="1">
    <source>
        <dbReference type="SAM" id="MobiDB-lite"/>
    </source>
</evidence>
<evidence type="ECO:0000313" key="3">
    <source>
        <dbReference type="EMBL" id="MEJ5976270.1"/>
    </source>
</evidence>